<feature type="transmembrane region" description="Helical" evidence="12">
    <location>
        <begin position="202"/>
        <end position="229"/>
    </location>
</feature>
<evidence type="ECO:0000256" key="8">
    <source>
        <dbReference type="ARBA" id="ARBA00022777"/>
    </source>
</evidence>
<evidence type="ECO:0000256" key="3">
    <source>
        <dbReference type="ARBA" id="ARBA00022475"/>
    </source>
</evidence>
<accession>A0A419T366</accession>
<dbReference type="EMBL" id="MCIA01000015">
    <property type="protein sequence ID" value="RKD31895.1"/>
    <property type="molecule type" value="Genomic_DNA"/>
</dbReference>
<evidence type="ECO:0000256" key="4">
    <source>
        <dbReference type="ARBA" id="ARBA00022597"/>
    </source>
</evidence>
<dbReference type="FunFam" id="3.30.1360.60:FF:000001">
    <property type="entry name" value="PTS system glucose-specific IIBC component PtsG"/>
    <property type="match status" value="1"/>
</dbReference>
<dbReference type="NCBIfam" id="TIGR01995">
    <property type="entry name" value="PTS-II-ABC-beta"/>
    <property type="match status" value="1"/>
</dbReference>
<dbReference type="Gene3D" id="2.70.70.10">
    <property type="entry name" value="Glucose Permease (Domain IIA)"/>
    <property type="match status" value="1"/>
</dbReference>
<organism evidence="16 17">
    <name type="scientific">Lacrimispora algidixylanolytica</name>
    <dbReference type="NCBI Taxonomy" id="94868"/>
    <lineage>
        <taxon>Bacteria</taxon>
        <taxon>Bacillati</taxon>
        <taxon>Bacillota</taxon>
        <taxon>Clostridia</taxon>
        <taxon>Lachnospirales</taxon>
        <taxon>Lachnospiraceae</taxon>
        <taxon>Lacrimispora</taxon>
    </lineage>
</organism>
<keyword evidence="8" id="KW-0418">Kinase</keyword>
<feature type="active site" description="Phosphocysteine intermediate; for EIIB activity" evidence="11">
    <location>
        <position position="29"/>
    </location>
</feature>
<feature type="domain" description="PTS EIIA type-1" evidence="13">
    <location>
        <begin position="493"/>
        <end position="597"/>
    </location>
</feature>
<evidence type="ECO:0000256" key="2">
    <source>
        <dbReference type="ARBA" id="ARBA00022448"/>
    </source>
</evidence>
<dbReference type="InterPro" id="IPR011297">
    <property type="entry name" value="PTS_IIABC_b_glu"/>
</dbReference>
<feature type="transmembrane region" description="Helical" evidence="12">
    <location>
        <begin position="390"/>
        <end position="414"/>
    </location>
</feature>
<comment type="caution">
    <text evidence="16">The sequence shown here is derived from an EMBL/GenBank/DDBJ whole genome shotgun (WGS) entry which is preliminary data.</text>
</comment>
<name>A0A419T366_9FIRM</name>
<dbReference type="SUPFAM" id="SSF55604">
    <property type="entry name" value="Glucose permease domain IIB"/>
    <property type="match status" value="1"/>
</dbReference>
<keyword evidence="17" id="KW-1185">Reference proteome</keyword>
<dbReference type="PANTHER" id="PTHR30175">
    <property type="entry name" value="PHOSPHOTRANSFERASE SYSTEM TRANSPORT PROTEIN"/>
    <property type="match status" value="1"/>
</dbReference>
<dbReference type="PROSITE" id="PS01035">
    <property type="entry name" value="PTS_EIIB_TYPE_1_CYS"/>
    <property type="match status" value="1"/>
</dbReference>
<dbReference type="CDD" id="cd00212">
    <property type="entry name" value="PTS_IIB_glc"/>
    <property type="match status" value="1"/>
</dbReference>
<dbReference type="PROSITE" id="PS51103">
    <property type="entry name" value="PTS_EIIC_TYPE_1"/>
    <property type="match status" value="1"/>
</dbReference>
<feature type="transmembrane region" description="Helical" evidence="12">
    <location>
        <begin position="146"/>
        <end position="166"/>
    </location>
</feature>
<reference evidence="16 17" key="1">
    <citation type="submission" date="2016-08" db="EMBL/GenBank/DDBJ databases">
        <title>A new outlook on sporulation: Clostridium algidixylanolyticum.</title>
        <authorList>
            <person name="Poppleton D.I."/>
            <person name="Gribaldo S."/>
        </authorList>
    </citation>
    <scope>NUCLEOTIDE SEQUENCE [LARGE SCALE GENOMIC DNA]</scope>
    <source>
        <strain evidence="16 17">SPL73</strain>
    </source>
</reference>
<dbReference type="Proteomes" id="UP000284277">
    <property type="component" value="Unassembled WGS sequence"/>
</dbReference>
<gene>
    <name evidence="16" type="ORF">BET01_19180</name>
</gene>
<evidence type="ECO:0000313" key="16">
    <source>
        <dbReference type="EMBL" id="RKD31895.1"/>
    </source>
</evidence>
<dbReference type="GO" id="GO:0009401">
    <property type="term" value="P:phosphoenolpyruvate-dependent sugar phosphotransferase system"/>
    <property type="evidence" value="ECO:0007669"/>
    <property type="project" value="UniProtKB-KW"/>
</dbReference>
<evidence type="ECO:0000259" key="13">
    <source>
        <dbReference type="PROSITE" id="PS51093"/>
    </source>
</evidence>
<evidence type="ECO:0000259" key="15">
    <source>
        <dbReference type="PROSITE" id="PS51103"/>
    </source>
</evidence>
<evidence type="ECO:0000256" key="1">
    <source>
        <dbReference type="ARBA" id="ARBA00004651"/>
    </source>
</evidence>
<feature type="transmembrane region" description="Helical" evidence="12">
    <location>
        <begin position="358"/>
        <end position="378"/>
    </location>
</feature>
<keyword evidence="9 12" id="KW-1133">Transmembrane helix</keyword>
<feature type="domain" description="PTS EIIC type-1" evidence="15">
    <location>
        <begin position="107"/>
        <end position="459"/>
    </location>
</feature>
<dbReference type="InterPro" id="IPR001996">
    <property type="entry name" value="PTS_IIB_1"/>
</dbReference>
<sequence length="624" mass="66693">MAKKNYDELAKQIITFVGGVENISELTHCVTRLRFKLIDNGKADQKALKALDGVLSVVIGNGQFQVVVGTVVEDIYNTILQRYPIKSEKGTETTAQKSGNVFSNALNMMSIIVNPIVIALAGAGMIKALLVILTTTLGVLDNTDSTYLILSAAGNSVFYFLPLFLAFSSAKAFNCNPYISVAMVGALMEPNFTGLMKNAGDVSSFIGIPVVLMKYSGTLIPAIIAVLVYSKLEKLLKKFIPKSIELFALSFVALVIMVPLSVIVIGPIGVYLANGIGDFVNLMSTLNGLLTGLIIGGGWTLLVMIGIHWGVAPIMINNISTYGYDYIRPMVAAATFGSAGAAFGVFLKAKKKETKAFALSAVIPALLGGVTEPIVYGISIKYKKPFIAQMIGGAVAGAFMGAMHTKAFVYVFPALTTLPAFFGDTFVYYAIGITLAFVVSAAITYILGIDESLDGIKEDKIDVVNDSNAVQKKEFSLGAFAEGNVVKLEDVNDEVFASKTMGEGVAIDPDKGILYSPADGEIAVVFDTGHAIGIITDQGTEILMHIGINTVELKGKGFHVLTTVGKSVKRGDVLVEFDLKEIKRAGYDTTTMLLLTNTSEAVDIDIASFDHVTQNDNLINIRRK</sequence>
<proteinExistence type="predicted"/>
<dbReference type="InterPro" id="IPR050558">
    <property type="entry name" value="PTS_Sugar-Specific_Components"/>
</dbReference>
<dbReference type="Pfam" id="PF02378">
    <property type="entry name" value="PTS_EIIC"/>
    <property type="match status" value="1"/>
</dbReference>
<dbReference type="GO" id="GO:0016301">
    <property type="term" value="F:kinase activity"/>
    <property type="evidence" value="ECO:0007669"/>
    <property type="project" value="UniProtKB-KW"/>
</dbReference>
<dbReference type="RefSeq" id="WP_120196798.1">
    <property type="nucleotide sequence ID" value="NZ_MCIA01000015.1"/>
</dbReference>
<dbReference type="GO" id="GO:0090589">
    <property type="term" value="F:protein-phosphocysteine-trehalose phosphotransferase system transporter activity"/>
    <property type="evidence" value="ECO:0007669"/>
    <property type="project" value="TreeGrafter"/>
</dbReference>
<protein>
    <submittedName>
        <fullName evidence="16">PTS beta-glucoside transporter subunit EIIBCA</fullName>
    </submittedName>
</protein>
<keyword evidence="4" id="KW-0762">Sugar transport</keyword>
<evidence type="ECO:0000256" key="9">
    <source>
        <dbReference type="ARBA" id="ARBA00022989"/>
    </source>
</evidence>
<dbReference type="OrthoDB" id="92465at2"/>
<keyword evidence="7 12" id="KW-0812">Transmembrane</keyword>
<dbReference type="InterPro" id="IPR001127">
    <property type="entry name" value="PTS_EIIA_1_perm"/>
</dbReference>
<feature type="transmembrane region" description="Helical" evidence="12">
    <location>
        <begin position="326"/>
        <end position="346"/>
    </location>
</feature>
<comment type="subcellular location">
    <subcellularLocation>
        <location evidence="1">Cell membrane</location>
        <topology evidence="1">Multi-pass membrane protein</topology>
    </subcellularLocation>
</comment>
<dbReference type="SUPFAM" id="SSF51261">
    <property type="entry name" value="Duplicated hybrid motif"/>
    <property type="match status" value="1"/>
</dbReference>
<dbReference type="FunFam" id="2.70.70.10:FF:000001">
    <property type="entry name" value="PTS system glucose-specific IIA component"/>
    <property type="match status" value="1"/>
</dbReference>
<dbReference type="InterPro" id="IPR011055">
    <property type="entry name" value="Dup_hybrid_motif"/>
</dbReference>
<dbReference type="NCBIfam" id="TIGR00830">
    <property type="entry name" value="PTBA"/>
    <property type="match status" value="1"/>
</dbReference>
<feature type="transmembrane region" description="Helical" evidence="12">
    <location>
        <begin position="426"/>
        <end position="447"/>
    </location>
</feature>
<evidence type="ECO:0000256" key="6">
    <source>
        <dbReference type="ARBA" id="ARBA00022683"/>
    </source>
</evidence>
<feature type="transmembrane region" description="Helical" evidence="12">
    <location>
        <begin position="116"/>
        <end position="140"/>
    </location>
</feature>
<dbReference type="GO" id="GO:0005886">
    <property type="term" value="C:plasma membrane"/>
    <property type="evidence" value="ECO:0007669"/>
    <property type="project" value="UniProtKB-SubCell"/>
</dbReference>
<dbReference type="Pfam" id="PF00367">
    <property type="entry name" value="PTS_EIIB"/>
    <property type="match status" value="1"/>
</dbReference>
<feature type="transmembrane region" description="Helical" evidence="12">
    <location>
        <begin position="249"/>
        <end position="273"/>
    </location>
</feature>
<feature type="transmembrane region" description="Helical" evidence="12">
    <location>
        <begin position="293"/>
        <end position="314"/>
    </location>
</feature>
<dbReference type="InterPro" id="IPR018113">
    <property type="entry name" value="PTrfase_EIIB_Cys"/>
</dbReference>
<dbReference type="InterPro" id="IPR013013">
    <property type="entry name" value="PTS_EIIC_1"/>
</dbReference>
<keyword evidence="2" id="KW-0813">Transport</keyword>
<dbReference type="GO" id="GO:0008982">
    <property type="term" value="F:protein-N(PI)-phosphohistidine-sugar phosphotransferase activity"/>
    <property type="evidence" value="ECO:0007669"/>
    <property type="project" value="InterPro"/>
</dbReference>
<keyword evidence="5" id="KW-0808">Transferase</keyword>
<evidence type="ECO:0000256" key="12">
    <source>
        <dbReference type="SAM" id="Phobius"/>
    </source>
</evidence>
<feature type="domain" description="PTS EIIB type-1" evidence="14">
    <location>
        <begin position="7"/>
        <end position="89"/>
    </location>
</feature>
<dbReference type="GO" id="GO:0015771">
    <property type="term" value="P:trehalose transport"/>
    <property type="evidence" value="ECO:0007669"/>
    <property type="project" value="TreeGrafter"/>
</dbReference>
<dbReference type="PROSITE" id="PS51098">
    <property type="entry name" value="PTS_EIIB_TYPE_1"/>
    <property type="match status" value="1"/>
</dbReference>
<keyword evidence="3" id="KW-1003">Cell membrane</keyword>
<dbReference type="AlphaFoldDB" id="A0A419T366"/>
<evidence type="ECO:0000256" key="11">
    <source>
        <dbReference type="PROSITE-ProRule" id="PRU00421"/>
    </source>
</evidence>
<dbReference type="PROSITE" id="PS51093">
    <property type="entry name" value="PTS_EIIA_TYPE_1"/>
    <property type="match status" value="1"/>
</dbReference>
<feature type="transmembrane region" description="Helical" evidence="12">
    <location>
        <begin position="178"/>
        <end position="196"/>
    </location>
</feature>
<dbReference type="PROSITE" id="PS00371">
    <property type="entry name" value="PTS_EIIA_TYPE_1_HIS"/>
    <property type="match status" value="1"/>
</dbReference>
<evidence type="ECO:0000256" key="5">
    <source>
        <dbReference type="ARBA" id="ARBA00022679"/>
    </source>
</evidence>
<evidence type="ECO:0000256" key="7">
    <source>
        <dbReference type="ARBA" id="ARBA00022692"/>
    </source>
</evidence>
<dbReference type="InterPro" id="IPR036878">
    <property type="entry name" value="Glu_permease_IIB"/>
</dbReference>
<dbReference type="PANTHER" id="PTHR30175:SF1">
    <property type="entry name" value="PTS SYSTEM ARBUTIN-, CELLOBIOSE-, AND SALICIN-SPECIFIC EIIBC COMPONENT-RELATED"/>
    <property type="match status" value="1"/>
</dbReference>
<dbReference type="Gene3D" id="3.30.1360.60">
    <property type="entry name" value="Glucose permease domain IIB"/>
    <property type="match status" value="1"/>
</dbReference>
<dbReference type="InterPro" id="IPR003352">
    <property type="entry name" value="PTS_EIIC"/>
</dbReference>
<keyword evidence="10 12" id="KW-0472">Membrane</keyword>
<evidence type="ECO:0000259" key="14">
    <source>
        <dbReference type="PROSITE" id="PS51098"/>
    </source>
</evidence>
<dbReference type="Pfam" id="PF00358">
    <property type="entry name" value="PTS_EIIA_1"/>
    <property type="match status" value="1"/>
</dbReference>
<keyword evidence="6" id="KW-0598">Phosphotransferase system</keyword>
<evidence type="ECO:0000313" key="17">
    <source>
        <dbReference type="Proteomes" id="UP000284277"/>
    </source>
</evidence>
<evidence type="ECO:0000256" key="10">
    <source>
        <dbReference type="ARBA" id="ARBA00023136"/>
    </source>
</evidence>